<dbReference type="Proteomes" id="UP000006271">
    <property type="component" value="Unassembled WGS sequence"/>
</dbReference>
<protein>
    <recommendedName>
        <fullName evidence="1">N-acetyltransferase domain-containing protein</fullName>
    </recommendedName>
</protein>
<reference evidence="2 3" key="1">
    <citation type="submission" date="2012-02" db="EMBL/GenBank/DDBJ databases">
        <title>The Genome Sequence of Parabacteroides merdae CL03T12C32.</title>
        <authorList>
            <consortium name="The Broad Institute Genome Sequencing Platform"/>
            <person name="Earl A."/>
            <person name="Ward D."/>
            <person name="Feldgarden M."/>
            <person name="Gevers D."/>
            <person name="Zitomersky N.L."/>
            <person name="Coyne M.J."/>
            <person name="Comstock L.E."/>
            <person name="Young S.K."/>
            <person name="Zeng Q."/>
            <person name="Gargeya S."/>
            <person name="Fitzgerald M."/>
            <person name="Haas B."/>
            <person name="Abouelleil A."/>
            <person name="Alvarado L."/>
            <person name="Arachchi H.M."/>
            <person name="Berlin A."/>
            <person name="Chapman S.B."/>
            <person name="Gearin G."/>
            <person name="Goldberg J."/>
            <person name="Griggs A."/>
            <person name="Gujja S."/>
            <person name="Hansen M."/>
            <person name="Heiman D."/>
            <person name="Howarth C."/>
            <person name="Larimer J."/>
            <person name="Lui A."/>
            <person name="MacDonald P.J.P."/>
            <person name="McCowen C."/>
            <person name="Montmayeur A."/>
            <person name="Murphy C."/>
            <person name="Neiman D."/>
            <person name="Pearson M."/>
            <person name="Priest M."/>
            <person name="Roberts A."/>
            <person name="Saif S."/>
            <person name="Shea T."/>
            <person name="Sisk P."/>
            <person name="Stolte C."/>
            <person name="Sykes S."/>
            <person name="Wortman J."/>
            <person name="Nusbaum C."/>
            <person name="Birren B."/>
        </authorList>
    </citation>
    <scope>NUCLEOTIDE SEQUENCE [LARGE SCALE GENOMIC DNA]</scope>
    <source>
        <strain evidence="2 3">CL03T12C32</strain>
    </source>
</reference>
<dbReference type="AlphaFoldDB" id="K5ZJG8"/>
<comment type="caution">
    <text evidence="2">The sequence shown here is derived from an EMBL/GenBank/DDBJ whole genome shotgun (WGS) entry which is preliminary data.</text>
</comment>
<dbReference type="InterPro" id="IPR016181">
    <property type="entry name" value="Acyl_CoA_acyltransferase"/>
</dbReference>
<dbReference type="PANTHER" id="PTHR43415">
    <property type="entry name" value="SPERMIDINE N(1)-ACETYLTRANSFERASE"/>
    <property type="match status" value="1"/>
</dbReference>
<name>K5ZJG8_9BACT</name>
<dbReference type="Pfam" id="PF13302">
    <property type="entry name" value="Acetyltransf_3"/>
    <property type="match status" value="1"/>
</dbReference>
<proteinExistence type="predicted"/>
<dbReference type="RefSeq" id="WP_005642850.1">
    <property type="nucleotide sequence ID" value="NZ_JH976452.1"/>
</dbReference>
<evidence type="ECO:0000259" key="1">
    <source>
        <dbReference type="PROSITE" id="PS51186"/>
    </source>
</evidence>
<evidence type="ECO:0000313" key="3">
    <source>
        <dbReference type="Proteomes" id="UP000006271"/>
    </source>
</evidence>
<accession>K5ZJG8</accession>
<dbReference type="PROSITE" id="PS51186">
    <property type="entry name" value="GNAT"/>
    <property type="match status" value="1"/>
</dbReference>
<dbReference type="Gene3D" id="3.40.630.30">
    <property type="match status" value="1"/>
</dbReference>
<dbReference type="PANTHER" id="PTHR43415:SF3">
    <property type="entry name" value="GNAT-FAMILY ACETYLTRANSFERASE"/>
    <property type="match status" value="1"/>
</dbReference>
<evidence type="ECO:0000313" key="2">
    <source>
        <dbReference type="EMBL" id="EKN15859.1"/>
    </source>
</evidence>
<dbReference type="EMBL" id="AGZQ01000002">
    <property type="protein sequence ID" value="EKN15859.1"/>
    <property type="molecule type" value="Genomic_DNA"/>
</dbReference>
<dbReference type="HOGENOM" id="CLU_013985_3_2_10"/>
<dbReference type="InterPro" id="IPR000182">
    <property type="entry name" value="GNAT_dom"/>
</dbReference>
<dbReference type="GO" id="GO:0016747">
    <property type="term" value="F:acyltransferase activity, transferring groups other than amino-acyl groups"/>
    <property type="evidence" value="ECO:0007669"/>
    <property type="project" value="InterPro"/>
</dbReference>
<sequence>MKFRVYLRALEPEDYLITYEWRKDEEIQNMVGGSKFFVSKEKERQWVLNTIQDQNRMVLGICLKENDQLIGTVNIQDIDWVNRSAHVPILIGNKSYWGGGYATEARMLALKFAFYERGIHRIWALVLEDNIPSLKLHERMGYVKEGILHDSVYKNGRFQNQVYMGLLKEDFDKVYQTYCEKYGND</sequence>
<dbReference type="SUPFAM" id="SSF55729">
    <property type="entry name" value="Acyl-CoA N-acyltransferases (Nat)"/>
    <property type="match status" value="1"/>
</dbReference>
<gene>
    <name evidence="2" type="ORF">HMPREF1060_00497</name>
</gene>
<organism evidence="2 3">
    <name type="scientific">Parabacteroides merdae CL03T12C32</name>
    <dbReference type="NCBI Taxonomy" id="999420"/>
    <lineage>
        <taxon>Bacteria</taxon>
        <taxon>Pseudomonadati</taxon>
        <taxon>Bacteroidota</taxon>
        <taxon>Bacteroidia</taxon>
        <taxon>Bacteroidales</taxon>
        <taxon>Tannerellaceae</taxon>
        <taxon>Parabacteroides</taxon>
    </lineage>
</organism>
<feature type="domain" description="N-acetyltransferase" evidence="1">
    <location>
        <begin position="5"/>
        <end position="169"/>
    </location>
</feature>